<keyword evidence="1" id="KW-0812">Transmembrane</keyword>
<keyword evidence="1" id="KW-1133">Transmembrane helix</keyword>
<keyword evidence="1" id="KW-0472">Membrane</keyword>
<evidence type="ECO:0000256" key="1">
    <source>
        <dbReference type="SAM" id="Phobius"/>
    </source>
</evidence>
<sequence>MAWKEKKWKGNVIVQEWVIIMGYRAGIRNTWGHILLKSPLVLARLAFSLVSLVQPVILVSTVTLVLSIVMPLRLISKEGGCPGPSLYHLHLWIINLELACFILTSCILR</sequence>
<gene>
    <name evidence="2" type="ORF">B0F90DRAFT_1765879</name>
</gene>
<organism evidence="2 3">
    <name type="scientific">Multifurca ochricompacta</name>
    <dbReference type="NCBI Taxonomy" id="376703"/>
    <lineage>
        <taxon>Eukaryota</taxon>
        <taxon>Fungi</taxon>
        <taxon>Dikarya</taxon>
        <taxon>Basidiomycota</taxon>
        <taxon>Agaricomycotina</taxon>
        <taxon>Agaricomycetes</taxon>
        <taxon>Russulales</taxon>
        <taxon>Russulaceae</taxon>
        <taxon>Multifurca</taxon>
    </lineage>
</organism>
<keyword evidence="3" id="KW-1185">Reference proteome</keyword>
<name>A0AAD4LX58_9AGAM</name>
<feature type="transmembrane region" description="Helical" evidence="1">
    <location>
        <begin position="45"/>
        <end position="69"/>
    </location>
</feature>
<reference evidence="2" key="1">
    <citation type="journal article" date="2022" name="New Phytol.">
        <title>Evolutionary transition to the ectomycorrhizal habit in the genomes of a hyperdiverse lineage of mushroom-forming fungi.</title>
        <authorList>
            <person name="Looney B."/>
            <person name="Miyauchi S."/>
            <person name="Morin E."/>
            <person name="Drula E."/>
            <person name="Courty P.E."/>
            <person name="Kohler A."/>
            <person name="Kuo A."/>
            <person name="LaButti K."/>
            <person name="Pangilinan J."/>
            <person name="Lipzen A."/>
            <person name="Riley R."/>
            <person name="Andreopoulos W."/>
            <person name="He G."/>
            <person name="Johnson J."/>
            <person name="Nolan M."/>
            <person name="Tritt A."/>
            <person name="Barry K.W."/>
            <person name="Grigoriev I.V."/>
            <person name="Nagy L.G."/>
            <person name="Hibbett D."/>
            <person name="Henrissat B."/>
            <person name="Matheny P.B."/>
            <person name="Labbe J."/>
            <person name="Martin F.M."/>
        </authorList>
    </citation>
    <scope>NUCLEOTIDE SEQUENCE</scope>
    <source>
        <strain evidence="2">BPL690</strain>
    </source>
</reference>
<proteinExistence type="predicted"/>
<feature type="transmembrane region" description="Helical" evidence="1">
    <location>
        <begin position="89"/>
        <end position="108"/>
    </location>
</feature>
<protein>
    <submittedName>
        <fullName evidence="2">Uncharacterized protein</fullName>
    </submittedName>
</protein>
<comment type="caution">
    <text evidence="2">The sequence shown here is derived from an EMBL/GenBank/DDBJ whole genome shotgun (WGS) entry which is preliminary data.</text>
</comment>
<evidence type="ECO:0000313" key="3">
    <source>
        <dbReference type="Proteomes" id="UP001203297"/>
    </source>
</evidence>
<dbReference type="Proteomes" id="UP001203297">
    <property type="component" value="Unassembled WGS sequence"/>
</dbReference>
<dbReference type="EMBL" id="WTXG01000103">
    <property type="protein sequence ID" value="KAI0293146.1"/>
    <property type="molecule type" value="Genomic_DNA"/>
</dbReference>
<accession>A0AAD4LX58</accession>
<dbReference type="AlphaFoldDB" id="A0AAD4LX58"/>
<evidence type="ECO:0000313" key="2">
    <source>
        <dbReference type="EMBL" id="KAI0293146.1"/>
    </source>
</evidence>